<dbReference type="InterPro" id="IPR000326">
    <property type="entry name" value="PAP2/HPO"/>
</dbReference>
<dbReference type="Proteomes" id="UP000523079">
    <property type="component" value="Unassembled WGS sequence"/>
</dbReference>
<comment type="caution">
    <text evidence="3">The sequence shown here is derived from an EMBL/GenBank/DDBJ whole genome shotgun (WGS) entry which is preliminary data.</text>
</comment>
<sequence>MITLLVGLVIVGALVLVGGEVYDAVTEDDGIAALDVPLLVWSMGHRTPDLVAAVNAFTHLGGPVGLPIIAFVVLVLMVVFWRSRTPIVLMVLATAGSLAITSIGKTVVGRVRPPQADAVPPYEWAPSFPSGHALNNTVVAGMIAYLIIRRLEHRWSRTLTVVLAAVWAVAIGLSRVFLGHHWFTDVAFGWVVGLAWLGLVITAHRLYLTLRRRPAPPEHPVS</sequence>
<keyword evidence="1" id="KW-1133">Transmembrane helix</keyword>
<dbReference type="AlphaFoldDB" id="A0A7W3P6M6"/>
<dbReference type="PANTHER" id="PTHR14969:SF13">
    <property type="entry name" value="AT30094P"/>
    <property type="match status" value="1"/>
</dbReference>
<evidence type="ECO:0000313" key="3">
    <source>
        <dbReference type="EMBL" id="MBA8795134.1"/>
    </source>
</evidence>
<dbReference type="Pfam" id="PF01569">
    <property type="entry name" value="PAP2"/>
    <property type="match status" value="1"/>
</dbReference>
<accession>A0A7W3P6M6</accession>
<feature type="transmembrane region" description="Helical" evidence="1">
    <location>
        <begin position="64"/>
        <end position="81"/>
    </location>
</feature>
<keyword evidence="1" id="KW-0812">Transmembrane</keyword>
<feature type="transmembrane region" description="Helical" evidence="1">
    <location>
        <begin position="160"/>
        <end position="182"/>
    </location>
</feature>
<evidence type="ECO:0000259" key="2">
    <source>
        <dbReference type="SMART" id="SM00014"/>
    </source>
</evidence>
<name>A0A7W3P6M6_9ACTN</name>
<feature type="transmembrane region" description="Helical" evidence="1">
    <location>
        <begin position="128"/>
        <end position="148"/>
    </location>
</feature>
<dbReference type="EMBL" id="JACGWT010000004">
    <property type="protein sequence ID" value="MBA8795134.1"/>
    <property type="molecule type" value="Genomic_DNA"/>
</dbReference>
<dbReference type="GO" id="GO:0050380">
    <property type="term" value="F:undecaprenyl-diphosphatase activity"/>
    <property type="evidence" value="ECO:0007669"/>
    <property type="project" value="UniProtKB-EC"/>
</dbReference>
<feature type="transmembrane region" description="Helical" evidence="1">
    <location>
        <begin position="188"/>
        <end position="208"/>
    </location>
</feature>
<dbReference type="InterPro" id="IPR036938">
    <property type="entry name" value="PAP2/HPO_sf"/>
</dbReference>
<keyword evidence="4" id="KW-1185">Reference proteome</keyword>
<dbReference type="PANTHER" id="PTHR14969">
    <property type="entry name" value="SPHINGOSINE-1-PHOSPHATE PHOSPHOHYDROLASE"/>
    <property type="match status" value="1"/>
</dbReference>
<dbReference type="EC" id="3.6.1.27" evidence="3"/>
<organism evidence="3 4">
    <name type="scientific">Microlunatus kandeliicorticis</name>
    <dbReference type="NCBI Taxonomy" id="1759536"/>
    <lineage>
        <taxon>Bacteria</taxon>
        <taxon>Bacillati</taxon>
        <taxon>Actinomycetota</taxon>
        <taxon>Actinomycetes</taxon>
        <taxon>Propionibacteriales</taxon>
        <taxon>Propionibacteriaceae</taxon>
        <taxon>Microlunatus</taxon>
    </lineage>
</organism>
<keyword evidence="1" id="KW-0472">Membrane</keyword>
<proteinExistence type="predicted"/>
<dbReference type="CDD" id="cd03392">
    <property type="entry name" value="PAP2_like_2"/>
    <property type="match status" value="1"/>
</dbReference>
<dbReference type="Gene3D" id="1.20.144.10">
    <property type="entry name" value="Phosphatidic acid phosphatase type 2/haloperoxidase"/>
    <property type="match status" value="1"/>
</dbReference>
<evidence type="ECO:0000313" key="4">
    <source>
        <dbReference type="Proteomes" id="UP000523079"/>
    </source>
</evidence>
<protein>
    <submittedName>
        <fullName evidence="3">Undecaprenyl-diphosphatase</fullName>
        <ecNumber evidence="3">3.6.1.27</ecNumber>
    </submittedName>
</protein>
<dbReference type="SMART" id="SM00014">
    <property type="entry name" value="acidPPc"/>
    <property type="match status" value="1"/>
</dbReference>
<feature type="transmembrane region" description="Helical" evidence="1">
    <location>
        <begin position="88"/>
        <end position="108"/>
    </location>
</feature>
<gene>
    <name evidence="3" type="ORF">FHX74_002762</name>
</gene>
<dbReference type="RefSeq" id="WP_220483924.1">
    <property type="nucleotide sequence ID" value="NZ_JACGWT010000004.1"/>
</dbReference>
<feature type="domain" description="Phosphatidic acid phosphatase type 2/haloperoxidase" evidence="2">
    <location>
        <begin position="87"/>
        <end position="201"/>
    </location>
</feature>
<reference evidence="3 4" key="1">
    <citation type="submission" date="2020-07" db="EMBL/GenBank/DDBJ databases">
        <title>Sequencing the genomes of 1000 actinobacteria strains.</title>
        <authorList>
            <person name="Klenk H.-P."/>
        </authorList>
    </citation>
    <scope>NUCLEOTIDE SEQUENCE [LARGE SCALE GENOMIC DNA]</scope>
    <source>
        <strain evidence="3 4">DSM 100723</strain>
    </source>
</reference>
<dbReference type="SUPFAM" id="SSF48317">
    <property type="entry name" value="Acid phosphatase/Vanadium-dependent haloperoxidase"/>
    <property type="match status" value="1"/>
</dbReference>
<keyword evidence="3" id="KW-0378">Hydrolase</keyword>
<evidence type="ECO:0000256" key="1">
    <source>
        <dbReference type="SAM" id="Phobius"/>
    </source>
</evidence>